<accession>A0A563EML5</accession>
<comment type="caution">
    <text evidence="2">The sequence shown here is derived from an EMBL/GenBank/DDBJ whole genome shotgun (WGS) entry which is preliminary data.</text>
</comment>
<sequence length="362" mass="40685">MRFGDGSSFERAEFGDHLVFGTVRFEGSVALRDATFGVRATLDILCRDRADFTRASFGPLVEIQFVGPKLHLQGVDFSEGGSVRVLGAAVNLSEAKFDAPFLVTSRHPDLTGFTEATSEPRVLSLDEANVGNLVLEQVDLSRCEFGRAHNLDELRIGRSDQFLLPPRKRRRVLYEEYRWETRGTTDIDQKRRDARQIERIYRSLRKGFEDRKNAPGAADFYYGEMEMRRRGTESKAERYLLYWYWLLAGYGLRAWRALTTLAVVFLTATLLFGTVGFASTTTTEYVPTNTSPPTYVPHTVQGPKPGWSEAVYTAAQSSMSLVRPATNLPLTSAGRVTDMVLRIICPLLLALALLAIRARVKR</sequence>
<evidence type="ECO:0000313" key="2">
    <source>
        <dbReference type="EMBL" id="TWP48313.1"/>
    </source>
</evidence>
<dbReference type="RefSeq" id="WP_146356505.1">
    <property type="nucleotide sequence ID" value="NZ_VOBR01000021.1"/>
</dbReference>
<dbReference type="Proteomes" id="UP000316639">
    <property type="component" value="Unassembled WGS sequence"/>
</dbReference>
<dbReference type="AlphaFoldDB" id="A0A563EML5"/>
<reference evidence="2 3" key="1">
    <citation type="submission" date="2019-07" db="EMBL/GenBank/DDBJ databases">
        <title>Lentzea xizangensis sp. nov., isolated from Qinghai-Tibetan Plateau Soils.</title>
        <authorList>
            <person name="Huang J."/>
        </authorList>
    </citation>
    <scope>NUCLEOTIDE SEQUENCE [LARGE SCALE GENOMIC DNA]</scope>
    <source>
        <strain evidence="2 3">FXJ1.1311</strain>
    </source>
</reference>
<proteinExistence type="predicted"/>
<feature type="transmembrane region" description="Helical" evidence="1">
    <location>
        <begin position="339"/>
        <end position="356"/>
    </location>
</feature>
<gene>
    <name evidence="2" type="ORF">FKR81_28910</name>
</gene>
<keyword evidence="1" id="KW-1133">Transmembrane helix</keyword>
<name>A0A563EML5_9PSEU</name>
<keyword evidence="1" id="KW-0472">Membrane</keyword>
<evidence type="ECO:0008006" key="4">
    <source>
        <dbReference type="Google" id="ProtNLM"/>
    </source>
</evidence>
<organism evidence="2 3">
    <name type="scientific">Lentzea tibetensis</name>
    <dbReference type="NCBI Taxonomy" id="2591470"/>
    <lineage>
        <taxon>Bacteria</taxon>
        <taxon>Bacillati</taxon>
        <taxon>Actinomycetota</taxon>
        <taxon>Actinomycetes</taxon>
        <taxon>Pseudonocardiales</taxon>
        <taxon>Pseudonocardiaceae</taxon>
        <taxon>Lentzea</taxon>
    </lineage>
</organism>
<evidence type="ECO:0000313" key="3">
    <source>
        <dbReference type="Proteomes" id="UP000316639"/>
    </source>
</evidence>
<keyword evidence="1" id="KW-0812">Transmembrane</keyword>
<dbReference type="OrthoDB" id="3602494at2"/>
<feature type="transmembrane region" description="Helical" evidence="1">
    <location>
        <begin position="257"/>
        <end position="278"/>
    </location>
</feature>
<protein>
    <recommendedName>
        <fullName evidence="4">Pentapeptide repeat-containing protein</fullName>
    </recommendedName>
</protein>
<keyword evidence="3" id="KW-1185">Reference proteome</keyword>
<evidence type="ECO:0000256" key="1">
    <source>
        <dbReference type="SAM" id="Phobius"/>
    </source>
</evidence>
<dbReference type="EMBL" id="VOBR01000021">
    <property type="protein sequence ID" value="TWP48313.1"/>
    <property type="molecule type" value="Genomic_DNA"/>
</dbReference>